<dbReference type="Proteomes" id="UP000675747">
    <property type="component" value="Unassembled WGS sequence"/>
</dbReference>
<name>A0AAP2G047_9GAMM</name>
<dbReference type="EMBL" id="JAGQFT020000015">
    <property type="protein sequence ID" value="MBS7458879.1"/>
    <property type="molecule type" value="Genomic_DNA"/>
</dbReference>
<sequence>MRGPNEMVISERYLGSIVEVRLVHVGGGTPWGARVAVLDEAMRPLAAVDDELDYFPTLAAAVDAAMEVGRRRAEQRSIASRSLGGATGPVSP</sequence>
<protein>
    <submittedName>
        <fullName evidence="1">Uncharacterized protein</fullName>
    </submittedName>
</protein>
<evidence type="ECO:0000313" key="1">
    <source>
        <dbReference type="EMBL" id="MBS7458879.1"/>
    </source>
</evidence>
<proteinExistence type="predicted"/>
<reference evidence="1 2" key="1">
    <citation type="journal article" date="2021" name="Microbiol. Resour. Announc.">
        <title>Draft Genome Sequence of Coralloluteibacterium stylophorae LMG 29479T.</title>
        <authorList>
            <person name="Karlyshev A.V."/>
            <person name="Kudryashova E.B."/>
            <person name="Ariskina E.V."/>
            <person name="Conroy A.P."/>
            <person name="Abidueva E.Y."/>
        </authorList>
    </citation>
    <scope>NUCLEOTIDE SEQUENCE [LARGE SCALE GENOMIC DNA]</scope>
    <source>
        <strain evidence="1 2">LMG 29479</strain>
    </source>
</reference>
<dbReference type="AlphaFoldDB" id="A0AAP2G047"/>
<keyword evidence="2" id="KW-1185">Reference proteome</keyword>
<comment type="caution">
    <text evidence="1">The sequence shown here is derived from an EMBL/GenBank/DDBJ whole genome shotgun (WGS) entry which is preliminary data.</text>
</comment>
<gene>
    <name evidence="1" type="ORF">KB893_017220</name>
</gene>
<accession>A0AAP2G047</accession>
<organism evidence="1 2">
    <name type="scientific">Coralloluteibacterium stylophorae</name>
    <dbReference type="NCBI Taxonomy" id="1776034"/>
    <lineage>
        <taxon>Bacteria</taxon>
        <taxon>Pseudomonadati</taxon>
        <taxon>Pseudomonadota</taxon>
        <taxon>Gammaproteobacteria</taxon>
        <taxon>Lysobacterales</taxon>
        <taxon>Lysobacteraceae</taxon>
        <taxon>Coralloluteibacterium</taxon>
    </lineage>
</organism>
<dbReference type="RefSeq" id="WP_213173929.1">
    <property type="nucleotide sequence ID" value="NZ_JAGQFT020000015.1"/>
</dbReference>
<evidence type="ECO:0000313" key="2">
    <source>
        <dbReference type="Proteomes" id="UP000675747"/>
    </source>
</evidence>